<evidence type="ECO:0000256" key="14">
    <source>
        <dbReference type="ARBA" id="ARBA00048988"/>
    </source>
</evidence>
<dbReference type="NCBIfam" id="NF008165">
    <property type="entry name" value="PRK10917.1-3"/>
    <property type="match status" value="1"/>
</dbReference>
<evidence type="ECO:0000313" key="18">
    <source>
        <dbReference type="EMBL" id="QDV68809.1"/>
    </source>
</evidence>
<evidence type="ECO:0000256" key="13">
    <source>
        <dbReference type="ARBA" id="ARBA00034808"/>
    </source>
</evidence>
<dbReference type="SUPFAM" id="SSF50249">
    <property type="entry name" value="Nucleic acid-binding proteins"/>
    <property type="match status" value="1"/>
</dbReference>
<reference evidence="18 19" key="1">
    <citation type="submission" date="2019-02" db="EMBL/GenBank/DDBJ databases">
        <title>Deep-cultivation of Planctomycetes and their phenomic and genomic characterization uncovers novel biology.</title>
        <authorList>
            <person name="Wiegand S."/>
            <person name="Jogler M."/>
            <person name="Boedeker C."/>
            <person name="Pinto D."/>
            <person name="Vollmers J."/>
            <person name="Rivas-Marin E."/>
            <person name="Kohn T."/>
            <person name="Peeters S.H."/>
            <person name="Heuer A."/>
            <person name="Rast P."/>
            <person name="Oberbeckmann S."/>
            <person name="Bunk B."/>
            <person name="Jeske O."/>
            <person name="Meyerdierks A."/>
            <person name="Storesund J.E."/>
            <person name="Kallscheuer N."/>
            <person name="Luecker S."/>
            <person name="Lage O.M."/>
            <person name="Pohl T."/>
            <person name="Merkel B.J."/>
            <person name="Hornburger P."/>
            <person name="Mueller R.-W."/>
            <person name="Bruemmer F."/>
            <person name="Labrenz M."/>
            <person name="Spormann A.M."/>
            <person name="Op den Camp H."/>
            <person name="Overmann J."/>
            <person name="Amann R."/>
            <person name="Jetten M.S.M."/>
            <person name="Mascher T."/>
            <person name="Medema M.H."/>
            <person name="Devos D.P."/>
            <person name="Kaster A.-K."/>
            <person name="Ovreas L."/>
            <person name="Rohde M."/>
            <person name="Galperin M.Y."/>
            <person name="Jogler C."/>
        </authorList>
    </citation>
    <scope>NUCLEOTIDE SEQUENCE [LARGE SCALE GENOMIC DNA]</scope>
    <source>
        <strain evidence="18 19">Poly24</strain>
    </source>
</reference>
<dbReference type="OrthoDB" id="9804325at2"/>
<dbReference type="Gene3D" id="2.40.50.140">
    <property type="entry name" value="Nucleic acid-binding proteins"/>
    <property type="match status" value="1"/>
</dbReference>
<keyword evidence="5 15" id="KW-0378">Hydrolase</keyword>
<dbReference type="InterPro" id="IPR045562">
    <property type="entry name" value="RecG_dom3_C"/>
</dbReference>
<evidence type="ECO:0000259" key="16">
    <source>
        <dbReference type="PROSITE" id="PS51192"/>
    </source>
</evidence>
<feature type="domain" description="Helicase ATP-binding" evidence="16">
    <location>
        <begin position="284"/>
        <end position="445"/>
    </location>
</feature>
<dbReference type="PROSITE" id="PS51194">
    <property type="entry name" value="HELICASE_CTER"/>
    <property type="match status" value="1"/>
</dbReference>
<organism evidence="18 19">
    <name type="scientific">Rosistilla carotiformis</name>
    <dbReference type="NCBI Taxonomy" id="2528017"/>
    <lineage>
        <taxon>Bacteria</taxon>
        <taxon>Pseudomonadati</taxon>
        <taxon>Planctomycetota</taxon>
        <taxon>Planctomycetia</taxon>
        <taxon>Pirellulales</taxon>
        <taxon>Pirellulaceae</taxon>
        <taxon>Rosistilla</taxon>
    </lineage>
</organism>
<evidence type="ECO:0000256" key="6">
    <source>
        <dbReference type="ARBA" id="ARBA00022806"/>
    </source>
</evidence>
<evidence type="ECO:0000256" key="15">
    <source>
        <dbReference type="RuleBase" id="RU363016"/>
    </source>
</evidence>
<dbReference type="GO" id="GO:0005524">
    <property type="term" value="F:ATP binding"/>
    <property type="evidence" value="ECO:0007669"/>
    <property type="project" value="UniProtKB-KW"/>
</dbReference>
<evidence type="ECO:0000256" key="12">
    <source>
        <dbReference type="ARBA" id="ARBA00034617"/>
    </source>
</evidence>
<dbReference type="SMART" id="SM00490">
    <property type="entry name" value="HELICc"/>
    <property type="match status" value="1"/>
</dbReference>
<evidence type="ECO:0000256" key="9">
    <source>
        <dbReference type="ARBA" id="ARBA00023172"/>
    </source>
</evidence>
<dbReference type="EMBL" id="CP036348">
    <property type="protein sequence ID" value="QDV68809.1"/>
    <property type="molecule type" value="Genomic_DNA"/>
</dbReference>
<keyword evidence="3 15" id="KW-0547">Nucleotide-binding</keyword>
<dbReference type="CDD" id="cd04488">
    <property type="entry name" value="RecG_wedge_OBF"/>
    <property type="match status" value="1"/>
</dbReference>
<proteinExistence type="inferred from homology"/>
<dbReference type="GO" id="GO:0006310">
    <property type="term" value="P:DNA recombination"/>
    <property type="evidence" value="ECO:0007669"/>
    <property type="project" value="UniProtKB-UniRule"/>
</dbReference>
<keyword evidence="11" id="KW-0413">Isomerase</keyword>
<evidence type="ECO:0000313" key="19">
    <source>
        <dbReference type="Proteomes" id="UP000315082"/>
    </source>
</evidence>
<dbReference type="PANTHER" id="PTHR47964:SF1">
    <property type="entry name" value="ATP-DEPENDENT DNA HELICASE HOMOLOG RECG, CHLOROPLASTIC"/>
    <property type="match status" value="1"/>
</dbReference>
<dbReference type="EC" id="5.6.2.4" evidence="13 15"/>
<comment type="catalytic activity">
    <reaction evidence="14 15">
        <text>ATP + H2O = ADP + phosphate + H(+)</text>
        <dbReference type="Rhea" id="RHEA:13065"/>
        <dbReference type="ChEBI" id="CHEBI:15377"/>
        <dbReference type="ChEBI" id="CHEBI:15378"/>
        <dbReference type="ChEBI" id="CHEBI:30616"/>
        <dbReference type="ChEBI" id="CHEBI:43474"/>
        <dbReference type="ChEBI" id="CHEBI:456216"/>
        <dbReference type="EC" id="5.6.2.4"/>
    </reaction>
</comment>
<dbReference type="Pfam" id="PF17191">
    <property type="entry name" value="RecG_wedge"/>
    <property type="match status" value="1"/>
</dbReference>
<dbReference type="AlphaFoldDB" id="A0A518JTE0"/>
<dbReference type="GO" id="GO:0003677">
    <property type="term" value="F:DNA binding"/>
    <property type="evidence" value="ECO:0007669"/>
    <property type="project" value="UniProtKB-KW"/>
</dbReference>
<dbReference type="NCBIfam" id="TIGR00643">
    <property type="entry name" value="recG"/>
    <property type="match status" value="1"/>
</dbReference>
<evidence type="ECO:0000256" key="10">
    <source>
        <dbReference type="ARBA" id="ARBA00023204"/>
    </source>
</evidence>
<dbReference type="InterPro" id="IPR012340">
    <property type="entry name" value="NA-bd_OB-fold"/>
</dbReference>
<keyword evidence="4 15" id="KW-0227">DNA damage</keyword>
<evidence type="ECO:0000256" key="8">
    <source>
        <dbReference type="ARBA" id="ARBA00023125"/>
    </source>
</evidence>
<name>A0A518JTE0_9BACT</name>
<dbReference type="InterPro" id="IPR014001">
    <property type="entry name" value="Helicase_ATP-bd"/>
</dbReference>
<dbReference type="InterPro" id="IPR004609">
    <property type="entry name" value="ATP-dep_DNA_helicase_RecG"/>
</dbReference>
<dbReference type="InterPro" id="IPR027417">
    <property type="entry name" value="P-loop_NTPase"/>
</dbReference>
<sequence length="698" mass="77177">MNLNSESATKLNLATATQFIKGVGPSRAEQLLRLGLRAARDLLFFLPRDYEHPAPATRIADLREDQPASFVATITEVDVITTQAGKTILGVLVEDGSGAARLMFFNQPYRIDSMPRGQRVLISGKPRLSGLRMEMVHPKVIPLEEDETPTAQGILPIYPLTEGINQGQMRRAIATVVDELAGEIAEVIPASIRETASLLSIEAAIRNIHQPQDQASLDAARRRLIFQELFILQLALAIRRRKLTSDLRAPPLPVDAAIDARILKRFPFELTGDQKKAFAEVSSDMARQFPMNRLVQGDVGSGKTVIAQYAMLLAVANKHQAVLMAPTEVLARQHFETFRKSLSRSRVRLGLLTGTLSTLDRRDVLKAAAEGEIDLLVGTQALLNQEVAFKQLGLVVIDEQHKFGVSQRANLRRGGLDPHYLVLSATPIPRTVAMAAFGDLDVSTLKEKPPGRSQVNTYLAKDDWAQRWWEFLAQRVREGRQAFVVTPRVDSGEQEDVSGAQQVFDELRTGPLKKFRIGLLHGRMPPEEKNETMLRFAQGRLQVLVATTVIEVGIDVPNATVMTILGANRFGLAQLHQLRGRVWRGSHPGYVCVFTDKEGLPEDDERLKTFAETSDGFALAEADYRMRGPGDLLGVRQSGMPPLRVADPLRDTAILEAARDLAMEIVDNDPHLEDPDLALLKQRVLTRYGSSLDLGDVA</sequence>
<dbReference type="SUPFAM" id="SSF52540">
    <property type="entry name" value="P-loop containing nucleoside triphosphate hydrolases"/>
    <property type="match status" value="2"/>
</dbReference>
<feature type="domain" description="Helicase C-terminal" evidence="17">
    <location>
        <begin position="471"/>
        <end position="630"/>
    </location>
</feature>
<dbReference type="Pfam" id="PF19833">
    <property type="entry name" value="RecG_dom3_C"/>
    <property type="match status" value="1"/>
</dbReference>
<keyword evidence="10 15" id="KW-0234">DNA repair</keyword>
<comment type="catalytic activity">
    <reaction evidence="12 15">
        <text>Couples ATP hydrolysis with the unwinding of duplex DNA by translocating in the 3'-5' direction.</text>
        <dbReference type="EC" id="5.6.2.4"/>
    </reaction>
</comment>
<dbReference type="PANTHER" id="PTHR47964">
    <property type="entry name" value="ATP-DEPENDENT DNA HELICASE HOMOLOG RECG, CHLOROPLASTIC"/>
    <property type="match status" value="1"/>
</dbReference>
<evidence type="ECO:0000256" key="7">
    <source>
        <dbReference type="ARBA" id="ARBA00022840"/>
    </source>
</evidence>
<dbReference type="NCBIfam" id="NF008168">
    <property type="entry name" value="PRK10917.2-2"/>
    <property type="match status" value="1"/>
</dbReference>
<evidence type="ECO:0000256" key="4">
    <source>
        <dbReference type="ARBA" id="ARBA00022763"/>
    </source>
</evidence>
<evidence type="ECO:0000259" key="17">
    <source>
        <dbReference type="PROSITE" id="PS51194"/>
    </source>
</evidence>
<comment type="similarity">
    <text evidence="1 15">Belongs to the helicase family. RecG subfamily.</text>
</comment>
<dbReference type="Pfam" id="PF00270">
    <property type="entry name" value="DEAD"/>
    <property type="match status" value="1"/>
</dbReference>
<dbReference type="GO" id="GO:0006281">
    <property type="term" value="P:DNA repair"/>
    <property type="evidence" value="ECO:0007669"/>
    <property type="project" value="UniProtKB-UniRule"/>
</dbReference>
<keyword evidence="9 15" id="KW-0233">DNA recombination</keyword>
<keyword evidence="7 15" id="KW-0067">ATP-binding</keyword>
<dbReference type="InterPro" id="IPR011545">
    <property type="entry name" value="DEAD/DEAH_box_helicase_dom"/>
</dbReference>
<dbReference type="CDD" id="cd17992">
    <property type="entry name" value="DEXHc_RecG"/>
    <property type="match status" value="1"/>
</dbReference>
<dbReference type="InterPro" id="IPR001650">
    <property type="entry name" value="Helicase_C-like"/>
</dbReference>
<dbReference type="SMART" id="SM00487">
    <property type="entry name" value="DEXDc"/>
    <property type="match status" value="1"/>
</dbReference>
<evidence type="ECO:0000256" key="3">
    <source>
        <dbReference type="ARBA" id="ARBA00022741"/>
    </source>
</evidence>
<dbReference type="KEGG" id="rcf:Poly24_25220"/>
<accession>A0A518JTE0</accession>
<evidence type="ECO:0000256" key="1">
    <source>
        <dbReference type="ARBA" id="ARBA00007504"/>
    </source>
</evidence>
<dbReference type="PROSITE" id="PS51192">
    <property type="entry name" value="HELICASE_ATP_BIND_1"/>
    <property type="match status" value="1"/>
</dbReference>
<dbReference type="GO" id="GO:0016887">
    <property type="term" value="F:ATP hydrolysis activity"/>
    <property type="evidence" value="ECO:0007669"/>
    <property type="project" value="RHEA"/>
</dbReference>
<comment type="function">
    <text evidence="15">Plays a critical role in recombination and DNA repair. Helps process Holliday junction intermediates to mature products by catalyzing branch migration. Has replication fork regression activity, unwinds stalled or blocked replication forks to make a HJ that can be resolved. Has a DNA unwinding activity characteristic of a DNA helicase with 3'-5' polarity.</text>
</comment>
<dbReference type="Proteomes" id="UP000315082">
    <property type="component" value="Chromosome"/>
</dbReference>
<dbReference type="GO" id="GO:0043138">
    <property type="term" value="F:3'-5' DNA helicase activity"/>
    <property type="evidence" value="ECO:0007669"/>
    <property type="project" value="UniProtKB-EC"/>
</dbReference>
<dbReference type="InterPro" id="IPR047112">
    <property type="entry name" value="RecG/Mfd"/>
</dbReference>
<keyword evidence="6 15" id="KW-0347">Helicase</keyword>
<dbReference type="Gene3D" id="3.40.50.300">
    <property type="entry name" value="P-loop containing nucleotide triphosphate hydrolases"/>
    <property type="match status" value="2"/>
</dbReference>
<gene>
    <name evidence="18" type="primary">recG</name>
    <name evidence="18" type="ORF">Poly24_25220</name>
</gene>
<evidence type="ECO:0000256" key="11">
    <source>
        <dbReference type="ARBA" id="ARBA00023235"/>
    </source>
</evidence>
<dbReference type="RefSeq" id="WP_145095266.1">
    <property type="nucleotide sequence ID" value="NZ_CP036348.1"/>
</dbReference>
<keyword evidence="19" id="KW-1185">Reference proteome</keyword>
<dbReference type="InterPro" id="IPR033454">
    <property type="entry name" value="RecG_wedge"/>
</dbReference>
<protein>
    <recommendedName>
        <fullName evidence="2 15">ATP-dependent DNA helicase RecG</fullName>
        <ecNumber evidence="13 15">5.6.2.4</ecNumber>
    </recommendedName>
</protein>
<keyword evidence="8" id="KW-0238">DNA-binding</keyword>
<evidence type="ECO:0000256" key="5">
    <source>
        <dbReference type="ARBA" id="ARBA00022801"/>
    </source>
</evidence>
<evidence type="ECO:0000256" key="2">
    <source>
        <dbReference type="ARBA" id="ARBA00017846"/>
    </source>
</evidence>
<dbReference type="Pfam" id="PF00271">
    <property type="entry name" value="Helicase_C"/>
    <property type="match status" value="1"/>
</dbReference>